<dbReference type="GO" id="GO:0004180">
    <property type="term" value="F:carboxypeptidase activity"/>
    <property type="evidence" value="ECO:0007669"/>
    <property type="project" value="TreeGrafter"/>
</dbReference>
<dbReference type="PANTHER" id="PTHR10404:SF77">
    <property type="entry name" value="GLUTAMATE CARBOXYPEPTIDASE 2 HOMOLOG"/>
    <property type="match status" value="1"/>
</dbReference>
<accession>A0A6A0GNW4</accession>
<feature type="domain" description="Peptidase M28" evidence="2">
    <location>
        <begin position="5"/>
        <end position="132"/>
    </location>
</feature>
<dbReference type="OrthoDB" id="5841748at2759"/>
<dbReference type="EMBL" id="JQDR03017807">
    <property type="protein sequence ID" value="KAA0183371.1"/>
    <property type="molecule type" value="Genomic_DNA"/>
</dbReference>
<proteinExistence type="inferred from homology"/>
<comment type="caution">
    <text evidence="3">The sequence shown here is derived from an EMBL/GenBank/DDBJ whole genome shotgun (WGS) entry which is preliminary data.</text>
</comment>
<organism evidence="3">
    <name type="scientific">Hyalella azteca</name>
    <name type="common">Amphipod</name>
    <dbReference type="NCBI Taxonomy" id="294128"/>
    <lineage>
        <taxon>Eukaryota</taxon>
        <taxon>Metazoa</taxon>
        <taxon>Ecdysozoa</taxon>
        <taxon>Arthropoda</taxon>
        <taxon>Crustacea</taxon>
        <taxon>Multicrustacea</taxon>
        <taxon>Malacostraca</taxon>
        <taxon>Eumalacostraca</taxon>
        <taxon>Peracarida</taxon>
        <taxon>Amphipoda</taxon>
        <taxon>Senticaudata</taxon>
        <taxon>Talitrida</taxon>
        <taxon>Talitroidea</taxon>
        <taxon>Hyalellidae</taxon>
        <taxon>Hyalella</taxon>
    </lineage>
</organism>
<comment type="similarity">
    <text evidence="1">Belongs to the peptidase M28 family. M28B subfamily.</text>
</comment>
<evidence type="ECO:0000256" key="1">
    <source>
        <dbReference type="ARBA" id="ARBA00005634"/>
    </source>
</evidence>
<dbReference type="Proteomes" id="UP000711488">
    <property type="component" value="Unassembled WGS sequence"/>
</dbReference>
<evidence type="ECO:0000313" key="3">
    <source>
        <dbReference type="EMBL" id="KAA0183371.1"/>
    </source>
</evidence>
<sequence>MALYKTLVFCSWAAEEYGLVGSMEWTEQFSKQLQDRAVAYLNVDMAIEGNYTLRTKSAPLLYDVVYNASKQVPNPDPAEVAAGRPTVYDTWLLRRPDAQHPGLPRMQSIGSGSDYTGFQHRIGVPCLDIRYTHDDVIQNYTNYI</sequence>
<reference evidence="3" key="1">
    <citation type="submission" date="2014-08" db="EMBL/GenBank/DDBJ databases">
        <authorList>
            <person name="Murali S."/>
            <person name="Richards S."/>
            <person name="Bandaranaike D."/>
            <person name="Bellair M."/>
            <person name="Blankenburg K."/>
            <person name="Chao H."/>
            <person name="Dinh H."/>
            <person name="Doddapaneni H."/>
            <person name="Dugan-Rocha S."/>
            <person name="Elkadiri S."/>
            <person name="Gnanaolivu R."/>
            <person name="Hughes D."/>
            <person name="Lee S."/>
            <person name="Li M."/>
            <person name="Ming W."/>
            <person name="Munidasa M."/>
            <person name="Muniz J."/>
            <person name="Nguyen L."/>
            <person name="Osuji N."/>
            <person name="Pu L.-L."/>
            <person name="Puazo M."/>
            <person name="Skinner E."/>
            <person name="Qu C."/>
            <person name="Quiroz J."/>
            <person name="Raj R."/>
            <person name="Weissenberger G."/>
            <person name="Xin Y."/>
            <person name="Zou X."/>
            <person name="Han Y."/>
            <person name="Worley K."/>
            <person name="Muzny D."/>
            <person name="Gibbs R."/>
        </authorList>
    </citation>
    <scope>NUCLEOTIDE SEQUENCE</scope>
    <source>
        <strain evidence="3">HAZT.00-mixed</strain>
        <tissue evidence="3">Whole organism</tissue>
    </source>
</reference>
<protein>
    <recommendedName>
        <fullName evidence="2">Peptidase M28 domain-containing protein</fullName>
    </recommendedName>
</protein>
<evidence type="ECO:0000259" key="2">
    <source>
        <dbReference type="Pfam" id="PF04389"/>
    </source>
</evidence>
<dbReference type="InterPro" id="IPR007484">
    <property type="entry name" value="Peptidase_M28"/>
</dbReference>
<reference evidence="3" key="2">
    <citation type="journal article" date="2018" name="Environ. Sci. Technol.">
        <title>The Toxicogenome of Hyalella azteca: A Model for Sediment Ecotoxicology and Evolutionary Toxicology.</title>
        <authorList>
            <person name="Poynton H.C."/>
            <person name="Hasenbein S."/>
            <person name="Benoit J.B."/>
            <person name="Sepulveda M.S."/>
            <person name="Poelchau M.F."/>
            <person name="Hughes D.S.T."/>
            <person name="Murali S.C."/>
            <person name="Chen S."/>
            <person name="Glastad K.M."/>
            <person name="Goodisman M.A.D."/>
            <person name="Werren J.H."/>
            <person name="Vineis J.H."/>
            <person name="Bowen J.L."/>
            <person name="Friedrich M."/>
            <person name="Jones J."/>
            <person name="Robertson H.M."/>
            <person name="Feyereisen R."/>
            <person name="Mechler-Hickson A."/>
            <person name="Mathers N."/>
            <person name="Lee C.E."/>
            <person name="Colbourne J.K."/>
            <person name="Biales A."/>
            <person name="Johnston J.S."/>
            <person name="Wellborn G.A."/>
            <person name="Rosendale A.J."/>
            <person name="Cridge A.G."/>
            <person name="Munoz-Torres M.C."/>
            <person name="Bain P.A."/>
            <person name="Manny A.R."/>
            <person name="Major K.M."/>
            <person name="Lambert F.N."/>
            <person name="Vulpe C.D."/>
            <person name="Tuck P."/>
            <person name="Blalock B.J."/>
            <person name="Lin Y.Y."/>
            <person name="Smith M.E."/>
            <person name="Ochoa-Acuna H."/>
            <person name="Chen M.M."/>
            <person name="Childers C.P."/>
            <person name="Qu J."/>
            <person name="Dugan S."/>
            <person name="Lee S.L."/>
            <person name="Chao H."/>
            <person name="Dinh H."/>
            <person name="Han Y."/>
            <person name="Doddapaneni H."/>
            <person name="Worley K.C."/>
            <person name="Muzny D.M."/>
            <person name="Gibbs R.A."/>
            <person name="Richards S."/>
        </authorList>
    </citation>
    <scope>NUCLEOTIDE SEQUENCE</scope>
    <source>
        <strain evidence="3">HAZT.00-mixed</strain>
        <tissue evidence="3">Whole organism</tissue>
    </source>
</reference>
<name>A0A6A0GNW4_HYAAZ</name>
<dbReference type="Gene3D" id="3.40.630.10">
    <property type="entry name" value="Zn peptidases"/>
    <property type="match status" value="1"/>
</dbReference>
<dbReference type="SUPFAM" id="SSF53187">
    <property type="entry name" value="Zn-dependent exopeptidases"/>
    <property type="match status" value="1"/>
</dbReference>
<dbReference type="PANTHER" id="PTHR10404">
    <property type="entry name" value="N-ACETYLATED-ALPHA-LINKED ACIDIC DIPEPTIDASE"/>
    <property type="match status" value="1"/>
</dbReference>
<gene>
    <name evidence="3" type="ORF">HAZT_HAZT007726</name>
</gene>
<dbReference type="InterPro" id="IPR039373">
    <property type="entry name" value="Peptidase_M28B"/>
</dbReference>
<reference evidence="3" key="3">
    <citation type="submission" date="2019-06" db="EMBL/GenBank/DDBJ databases">
        <authorList>
            <person name="Poynton C."/>
            <person name="Hasenbein S."/>
            <person name="Benoit J.B."/>
            <person name="Sepulveda M.S."/>
            <person name="Poelchau M.F."/>
            <person name="Murali S.C."/>
            <person name="Chen S."/>
            <person name="Glastad K.M."/>
            <person name="Werren J.H."/>
            <person name="Vineis J.H."/>
            <person name="Bowen J.L."/>
            <person name="Friedrich M."/>
            <person name="Jones J."/>
            <person name="Robertson H.M."/>
            <person name="Feyereisen R."/>
            <person name="Mechler-Hickson A."/>
            <person name="Mathers N."/>
            <person name="Lee C.E."/>
            <person name="Colbourne J.K."/>
            <person name="Biales A."/>
            <person name="Johnston J.S."/>
            <person name="Wellborn G.A."/>
            <person name="Rosendale A.J."/>
            <person name="Cridge A.G."/>
            <person name="Munoz-Torres M.C."/>
            <person name="Bain P.A."/>
            <person name="Manny A.R."/>
            <person name="Major K.M."/>
            <person name="Lambert F.N."/>
            <person name="Vulpe C.D."/>
            <person name="Tuck P."/>
            <person name="Blalock B.J."/>
            <person name="Lin Y.-Y."/>
            <person name="Smith M.E."/>
            <person name="Ochoa-Acuna H."/>
            <person name="Chen M.-J.M."/>
            <person name="Childers C.P."/>
            <person name="Qu J."/>
            <person name="Dugan S."/>
            <person name="Lee S.L."/>
            <person name="Chao H."/>
            <person name="Dinh H."/>
            <person name="Han Y."/>
            <person name="Doddapaneni H."/>
            <person name="Worley K.C."/>
            <person name="Muzny D.M."/>
            <person name="Gibbs R.A."/>
            <person name="Richards S."/>
        </authorList>
    </citation>
    <scope>NUCLEOTIDE SEQUENCE</scope>
    <source>
        <strain evidence="3">HAZT.00-mixed</strain>
        <tissue evidence="3">Whole organism</tissue>
    </source>
</reference>
<dbReference type="AlphaFoldDB" id="A0A6A0GNW4"/>
<dbReference type="Pfam" id="PF04389">
    <property type="entry name" value="Peptidase_M28"/>
    <property type="match status" value="1"/>
</dbReference>
<dbReference type="FunFam" id="3.40.630.10:FF:000101">
    <property type="entry name" value="N-acetylated alpha-linked acidic dipeptidase like 1"/>
    <property type="match status" value="1"/>
</dbReference>